<name>A0ABU5VXF9_9BACT</name>
<dbReference type="InterPro" id="IPR011002">
    <property type="entry name" value="FliG_a-hlx"/>
</dbReference>
<protein>
    <submittedName>
        <fullName evidence="2">FliG C-terminal domain-containing protein</fullName>
    </submittedName>
</protein>
<gene>
    <name evidence="2" type="ORF">SHI21_08860</name>
</gene>
<evidence type="ECO:0000259" key="1">
    <source>
        <dbReference type="Pfam" id="PF01706"/>
    </source>
</evidence>
<comment type="caution">
    <text evidence="2">The sequence shown here is derived from an EMBL/GenBank/DDBJ whole genome shotgun (WGS) entry which is preliminary data.</text>
</comment>
<keyword evidence="3" id="KW-1185">Reference proteome</keyword>
<dbReference type="EMBL" id="JAYGJQ010000001">
    <property type="protein sequence ID" value="MEA9356310.1"/>
    <property type="molecule type" value="Genomic_DNA"/>
</dbReference>
<dbReference type="InterPro" id="IPR000090">
    <property type="entry name" value="Flg_Motor_Flig"/>
</dbReference>
<evidence type="ECO:0000313" key="2">
    <source>
        <dbReference type="EMBL" id="MEA9356310.1"/>
    </source>
</evidence>
<dbReference type="Pfam" id="PF01706">
    <property type="entry name" value="FliG_C"/>
    <property type="match status" value="1"/>
</dbReference>
<reference evidence="2 3" key="1">
    <citation type="submission" date="2023-11" db="EMBL/GenBank/DDBJ databases">
        <title>A Novel Polar Bacteriovorax (B. antarcticus) Isolated from the Biocrust in Antarctica.</title>
        <authorList>
            <person name="Mun W."/>
            <person name="Choi S.Y."/>
            <person name="Mitchell R.J."/>
        </authorList>
    </citation>
    <scope>NUCLEOTIDE SEQUENCE [LARGE SCALE GENOMIC DNA]</scope>
    <source>
        <strain evidence="2 3">PP10</strain>
    </source>
</reference>
<dbReference type="Gene3D" id="1.10.220.30">
    <property type="match status" value="1"/>
</dbReference>
<dbReference type="Proteomes" id="UP001302274">
    <property type="component" value="Unassembled WGS sequence"/>
</dbReference>
<dbReference type="PRINTS" id="PR00954">
    <property type="entry name" value="FLGMOTORFLIG"/>
</dbReference>
<proteinExistence type="predicted"/>
<sequence length="142" mass="16153">MKFQGGVKEAAKMLAGLSKSAREKVLDLISKKDPKMAETLHKSMYTFDDLQYLTPMMLIELLRSVKMSDMGLALRISSNELKDHIMKNTPRGMRQEIEELLLGPPQLASKVEEAQERIMVIVREKIDKGQLIINKDSSETYV</sequence>
<dbReference type="RefSeq" id="WP_323576001.1">
    <property type="nucleotide sequence ID" value="NZ_JAYGJQ010000001.1"/>
</dbReference>
<evidence type="ECO:0000313" key="3">
    <source>
        <dbReference type="Proteomes" id="UP001302274"/>
    </source>
</evidence>
<feature type="domain" description="Flagellar motor switch protein FliG C-terminal" evidence="1">
    <location>
        <begin position="29"/>
        <end position="133"/>
    </location>
</feature>
<dbReference type="PANTHER" id="PTHR30534:SF0">
    <property type="entry name" value="FLAGELLAR MOTOR SWITCH PROTEIN FLIG"/>
    <property type="match status" value="1"/>
</dbReference>
<dbReference type="PANTHER" id="PTHR30534">
    <property type="entry name" value="FLAGELLAR MOTOR SWITCH PROTEIN FLIG"/>
    <property type="match status" value="1"/>
</dbReference>
<accession>A0ABU5VXF9</accession>
<dbReference type="InterPro" id="IPR023087">
    <property type="entry name" value="Flg_Motor_Flig_C"/>
</dbReference>
<dbReference type="SUPFAM" id="SSF48029">
    <property type="entry name" value="FliG"/>
    <property type="match status" value="1"/>
</dbReference>
<organism evidence="2 3">
    <name type="scientific">Bacteriovorax antarcticus</name>
    <dbReference type="NCBI Taxonomy" id="3088717"/>
    <lineage>
        <taxon>Bacteria</taxon>
        <taxon>Pseudomonadati</taxon>
        <taxon>Bdellovibrionota</taxon>
        <taxon>Bacteriovoracia</taxon>
        <taxon>Bacteriovoracales</taxon>
        <taxon>Bacteriovoracaceae</taxon>
        <taxon>Bacteriovorax</taxon>
    </lineage>
</organism>